<accession>A0ABU2KKR8</accession>
<keyword evidence="2" id="KW-1185">Reference proteome</keyword>
<sequence length="424" mass="48865">MKEDFLHYLWKFKKFDFLHALTTQGETIQILKVGNHNETKSGPDFFNAKLNIGGQVWAGNVEIHIKSSDWYAHHHEEDAAYDNVILHVVWKHDVEVYRENNTPIATLQLSDFASAEALNNYLKLVEKSNYNWINCEKNLASVSSFIVENWLERLYIERLQEKAKVIQAALVSSRNDWEAVCFQLLAKSFGLNVNGKAFHEMASALPFSVVRKTRNKEQLEALFFGMLGMFPDACDDVYALRLKESFDYQKIKYKLEPLEQQVEFFRLRPHNFPTIRLAQLAFIYATTQNIFLELMQLKSRKEIHALFKVEVSAYWKNHFNFGKESKSSAKVLSTGFIDLLIINSIVPLKFHFASLKGGSATEECFSLLNELPKEKNATIKKFNELRPKMATSALESQALLHLKPNYCDKNKCLHCAVGLNLLIK</sequence>
<name>A0ABU2KKR8_9FLAO</name>
<evidence type="ECO:0000313" key="1">
    <source>
        <dbReference type="EMBL" id="MDT0295320.1"/>
    </source>
</evidence>
<proteinExistence type="predicted"/>
<dbReference type="Pfam" id="PF11013">
    <property type="entry name" value="DUF2851"/>
    <property type="match status" value="1"/>
</dbReference>
<organism evidence="1 2">
    <name type="scientific">Mesonia ostreae</name>
    <dbReference type="NCBI Taxonomy" id="861110"/>
    <lineage>
        <taxon>Bacteria</taxon>
        <taxon>Pseudomonadati</taxon>
        <taxon>Bacteroidota</taxon>
        <taxon>Flavobacteriia</taxon>
        <taxon>Flavobacteriales</taxon>
        <taxon>Flavobacteriaceae</taxon>
        <taxon>Mesonia</taxon>
    </lineage>
</organism>
<reference evidence="2" key="1">
    <citation type="submission" date="2023-07" db="EMBL/GenBank/DDBJ databases">
        <title>Isolating and identifying novel microbial strains from the Mariana Trench.</title>
        <authorList>
            <person name="Fu H."/>
        </authorList>
    </citation>
    <scope>NUCLEOTIDE SEQUENCE [LARGE SCALE GENOMIC DNA]</scope>
    <source>
        <strain evidence="2">T-y2</strain>
    </source>
</reference>
<comment type="caution">
    <text evidence="1">The sequence shown here is derived from an EMBL/GenBank/DDBJ whole genome shotgun (WGS) entry which is preliminary data.</text>
</comment>
<evidence type="ECO:0000313" key="2">
    <source>
        <dbReference type="Proteomes" id="UP001182991"/>
    </source>
</evidence>
<dbReference type="InterPro" id="IPR021272">
    <property type="entry name" value="DUF2851"/>
</dbReference>
<dbReference type="RefSeq" id="WP_311402260.1">
    <property type="nucleotide sequence ID" value="NZ_JAVRBG010000012.1"/>
</dbReference>
<gene>
    <name evidence="1" type="ORF">RLT85_11840</name>
</gene>
<protein>
    <submittedName>
        <fullName evidence="1">DUF2851 family protein</fullName>
    </submittedName>
</protein>
<dbReference type="EMBL" id="JAVRBG010000012">
    <property type="protein sequence ID" value="MDT0295320.1"/>
    <property type="molecule type" value="Genomic_DNA"/>
</dbReference>
<dbReference type="Proteomes" id="UP001182991">
    <property type="component" value="Unassembled WGS sequence"/>
</dbReference>